<name>A0A5E7HZ23_PSEFL</name>
<protein>
    <submittedName>
        <fullName evidence="1">Uncharacterized protein</fullName>
    </submittedName>
</protein>
<evidence type="ECO:0000313" key="1">
    <source>
        <dbReference type="EMBL" id="VVO67607.1"/>
    </source>
</evidence>
<proteinExistence type="predicted"/>
<gene>
    <name evidence="1" type="ORF">PS870_01117</name>
</gene>
<dbReference type="EMBL" id="CABVIK010000003">
    <property type="protein sequence ID" value="VVO67607.1"/>
    <property type="molecule type" value="Genomic_DNA"/>
</dbReference>
<sequence length="71" mass="7726">MQKPPRPGFLDISVPVHTIGQAPDHITPIPLTATEVIAGPHGHGIAVYYQNLNTIKATSNALEQEYLSYTM</sequence>
<reference evidence="1 2" key="1">
    <citation type="submission" date="2019-09" db="EMBL/GenBank/DDBJ databases">
        <authorList>
            <person name="Chandra G."/>
            <person name="Truman W A."/>
        </authorList>
    </citation>
    <scope>NUCLEOTIDE SEQUENCE [LARGE SCALE GENOMIC DNA]</scope>
    <source>
        <strain evidence="1">PS870</strain>
    </source>
</reference>
<organism evidence="1 2">
    <name type="scientific">Pseudomonas fluorescens</name>
    <dbReference type="NCBI Taxonomy" id="294"/>
    <lineage>
        <taxon>Bacteria</taxon>
        <taxon>Pseudomonadati</taxon>
        <taxon>Pseudomonadota</taxon>
        <taxon>Gammaproteobacteria</taxon>
        <taxon>Pseudomonadales</taxon>
        <taxon>Pseudomonadaceae</taxon>
        <taxon>Pseudomonas</taxon>
    </lineage>
</organism>
<accession>A0A5E7HZ23</accession>
<evidence type="ECO:0000313" key="2">
    <source>
        <dbReference type="Proteomes" id="UP000349468"/>
    </source>
</evidence>
<dbReference type="AlphaFoldDB" id="A0A5E7HZ23"/>
<dbReference type="Proteomes" id="UP000349468">
    <property type="component" value="Unassembled WGS sequence"/>
</dbReference>